<dbReference type="InterPro" id="IPR000719">
    <property type="entry name" value="Prot_kinase_dom"/>
</dbReference>
<dbReference type="InterPro" id="IPR011989">
    <property type="entry name" value="ARM-like"/>
</dbReference>
<keyword evidence="5" id="KW-1185">Reference proteome</keyword>
<dbReference type="Gene3D" id="1.25.10.10">
    <property type="entry name" value="Leucine-rich Repeat Variant"/>
    <property type="match status" value="1"/>
</dbReference>
<comment type="similarity">
    <text evidence="1">Belongs to the protein kinase superfamily.</text>
</comment>
<feature type="region of interest" description="Disordered" evidence="2">
    <location>
        <begin position="729"/>
        <end position="760"/>
    </location>
</feature>
<dbReference type="EMBL" id="CAWYQH010000174">
    <property type="protein sequence ID" value="CAK8697906.1"/>
    <property type="molecule type" value="Genomic_DNA"/>
</dbReference>
<comment type="caution">
    <text evidence="4">The sequence shown here is derived from an EMBL/GenBank/DDBJ whole genome shotgun (WGS) entry which is preliminary data.</text>
</comment>
<evidence type="ECO:0000256" key="1">
    <source>
        <dbReference type="ARBA" id="ARBA00038349"/>
    </source>
</evidence>
<gene>
    <name evidence="4" type="ORF">CVLEPA_LOCUS31389</name>
</gene>
<dbReference type="InterPro" id="IPR011009">
    <property type="entry name" value="Kinase-like_dom_sf"/>
</dbReference>
<dbReference type="CDD" id="cd00180">
    <property type="entry name" value="PKc"/>
    <property type="match status" value="1"/>
</dbReference>
<organism evidence="4 5">
    <name type="scientific">Clavelina lepadiformis</name>
    <name type="common">Light-bulb sea squirt</name>
    <name type="synonym">Ascidia lepadiformis</name>
    <dbReference type="NCBI Taxonomy" id="159417"/>
    <lineage>
        <taxon>Eukaryota</taxon>
        <taxon>Metazoa</taxon>
        <taxon>Chordata</taxon>
        <taxon>Tunicata</taxon>
        <taxon>Ascidiacea</taxon>
        <taxon>Aplousobranchia</taxon>
        <taxon>Clavelinidae</taxon>
        <taxon>Clavelina</taxon>
    </lineage>
</organism>
<protein>
    <recommendedName>
        <fullName evidence="3">Protein kinase domain-containing protein</fullName>
    </recommendedName>
</protein>
<accession>A0ABP0H3T3</accession>
<evidence type="ECO:0000313" key="5">
    <source>
        <dbReference type="Proteomes" id="UP001642483"/>
    </source>
</evidence>
<sequence>MLVTVTSYFSASHSKFWIYELFKNSILKKLILGILSMFKATWQWYYGSSDEEILSDCKFGQPFAVKKISDSRKLTIRPGTFANGDSINIFTLVRHQGGELSSLENCAKCLKVLRHPNILRYIGSVPVESEIHLVTEHAHPLECILNYIDAHEICSGLHDIALALQFIHEKASIAHNNVCKESIFASNNGPWKLARFEYACPFTEATQSFLKSIPNYVMPPEEKNPVGITLPLKAQYGHCRDVYGFGLLLQEFSDQIVFSTQQTKSNFQRIIEDIIREDYENRPQIREILSMSIFKSNYISIIHFLQSVTLKSTEEKVTFFKSLISNIEANNIFAEVVGRRIVPLLLTPIVIAEQSAVEHVINTILNPAIESSTSPVKEGLLPESVFARYVIPKIVELFHSRVLHVRLVLIEKFPKYVHLFESSVLKDIVLPEVLLGLNDCNNQLVRGSLHALAEAVNVVGADVIVGTEREKLFTHSIPKFDGRALNETRAIAYETKIPKRKKVQKKELKLAKPRKSTLLELAMMNKEKQPTKFDSAITVIQKQKRLANSLQAQSLVQQNGSVIVNDTEPVDLNHFVDPVPDVQKIKIKPVVETWATSDEDDQAYDKDWSDFGDEFCRSPTDVVQTSSLLEPLSQNAESADLKAKEILNISSHSGNKTLDNNAHLIEKQNTEKDSKLGAEFEVVVANCKSNVEETELDFFADMAPEIKLPANILKGNADTHSGRIALSEMSVESEQSSTISSSFAAIEDNDEEDGWDNDWE</sequence>
<dbReference type="PROSITE" id="PS50011">
    <property type="entry name" value="PROTEIN_KINASE_DOM"/>
    <property type="match status" value="1"/>
</dbReference>
<evidence type="ECO:0000256" key="2">
    <source>
        <dbReference type="SAM" id="MobiDB-lite"/>
    </source>
</evidence>
<dbReference type="Gene3D" id="1.10.510.10">
    <property type="entry name" value="Transferase(Phosphotransferase) domain 1"/>
    <property type="match status" value="1"/>
</dbReference>
<feature type="domain" description="Protein kinase" evidence="3">
    <location>
        <begin position="35"/>
        <end position="333"/>
    </location>
</feature>
<feature type="compositionally biased region" description="Acidic residues" evidence="2">
    <location>
        <begin position="747"/>
        <end position="760"/>
    </location>
</feature>
<dbReference type="Proteomes" id="UP001642483">
    <property type="component" value="Unassembled WGS sequence"/>
</dbReference>
<name>A0ABP0H3T3_CLALP</name>
<dbReference type="Gene3D" id="3.30.200.20">
    <property type="entry name" value="Phosphorylase Kinase, domain 1"/>
    <property type="match status" value="1"/>
</dbReference>
<feature type="compositionally biased region" description="Low complexity" evidence="2">
    <location>
        <begin position="730"/>
        <end position="742"/>
    </location>
</feature>
<evidence type="ECO:0000313" key="4">
    <source>
        <dbReference type="EMBL" id="CAK8697906.1"/>
    </source>
</evidence>
<dbReference type="PANTHER" id="PTHR12984">
    <property type="entry name" value="SCY1-RELATED S/T PROTEIN KINASE-LIKE"/>
    <property type="match status" value="1"/>
</dbReference>
<evidence type="ECO:0000259" key="3">
    <source>
        <dbReference type="PROSITE" id="PS50011"/>
    </source>
</evidence>
<dbReference type="InterPro" id="IPR051177">
    <property type="entry name" value="CIK-Related_Protein"/>
</dbReference>
<dbReference type="PANTHER" id="PTHR12984:SF15">
    <property type="entry name" value="PROTEIN-ASSOCIATING WITH THE CARBOXYL-TERMINAL DOMAIN OF EZRIN"/>
    <property type="match status" value="1"/>
</dbReference>
<proteinExistence type="inferred from homology"/>
<dbReference type="Pfam" id="PF00069">
    <property type="entry name" value="Pkinase"/>
    <property type="match status" value="1"/>
</dbReference>
<dbReference type="SUPFAM" id="SSF56112">
    <property type="entry name" value="Protein kinase-like (PK-like)"/>
    <property type="match status" value="1"/>
</dbReference>
<reference evidence="4 5" key="1">
    <citation type="submission" date="2024-02" db="EMBL/GenBank/DDBJ databases">
        <authorList>
            <person name="Daric V."/>
            <person name="Darras S."/>
        </authorList>
    </citation>
    <scope>NUCLEOTIDE SEQUENCE [LARGE SCALE GENOMIC DNA]</scope>
</reference>